<dbReference type="InterPro" id="IPR021836">
    <property type="entry name" value="DUF3429"/>
</dbReference>
<feature type="transmembrane region" description="Helical" evidence="1">
    <location>
        <begin position="71"/>
        <end position="91"/>
    </location>
</feature>
<proteinExistence type="predicted"/>
<name>A0ABU0IV83_9CAUL</name>
<protein>
    <recommendedName>
        <fullName evidence="4">DUF3429 domain-containing protein</fullName>
    </recommendedName>
</protein>
<dbReference type="Proteomes" id="UP001228905">
    <property type="component" value="Unassembled WGS sequence"/>
</dbReference>
<dbReference type="EMBL" id="JAUSVS010000008">
    <property type="protein sequence ID" value="MDQ0465922.1"/>
    <property type="molecule type" value="Genomic_DNA"/>
</dbReference>
<keyword evidence="1" id="KW-0472">Membrane</keyword>
<organism evidence="2 3">
    <name type="scientific">Caulobacter ginsengisoli</name>
    <dbReference type="NCBI Taxonomy" id="400775"/>
    <lineage>
        <taxon>Bacteria</taxon>
        <taxon>Pseudomonadati</taxon>
        <taxon>Pseudomonadota</taxon>
        <taxon>Alphaproteobacteria</taxon>
        <taxon>Caulobacterales</taxon>
        <taxon>Caulobacteraceae</taxon>
        <taxon>Caulobacter</taxon>
    </lineage>
</organism>
<feature type="transmembrane region" description="Helical" evidence="1">
    <location>
        <begin position="97"/>
        <end position="114"/>
    </location>
</feature>
<evidence type="ECO:0000313" key="2">
    <source>
        <dbReference type="EMBL" id="MDQ0465922.1"/>
    </source>
</evidence>
<evidence type="ECO:0008006" key="4">
    <source>
        <dbReference type="Google" id="ProtNLM"/>
    </source>
</evidence>
<feature type="transmembrane region" description="Helical" evidence="1">
    <location>
        <begin position="38"/>
        <end position="59"/>
    </location>
</feature>
<accession>A0ABU0IV83</accession>
<dbReference type="RefSeq" id="WP_307351629.1">
    <property type="nucleotide sequence ID" value="NZ_JAUSVS010000008.1"/>
</dbReference>
<reference evidence="2 3" key="1">
    <citation type="submission" date="2023-07" db="EMBL/GenBank/DDBJ databases">
        <title>Genomic Encyclopedia of Type Strains, Phase IV (KMG-IV): sequencing the most valuable type-strain genomes for metagenomic binning, comparative biology and taxonomic classification.</title>
        <authorList>
            <person name="Goeker M."/>
        </authorList>
    </citation>
    <scope>NUCLEOTIDE SEQUENCE [LARGE SCALE GENOMIC DNA]</scope>
    <source>
        <strain evidence="2 3">DSM 18695</strain>
    </source>
</reference>
<dbReference type="Pfam" id="PF11911">
    <property type="entry name" value="DUF3429"/>
    <property type="match status" value="1"/>
</dbReference>
<keyword evidence="1" id="KW-0812">Transmembrane</keyword>
<gene>
    <name evidence="2" type="ORF">QO010_003714</name>
</gene>
<evidence type="ECO:0000313" key="3">
    <source>
        <dbReference type="Proteomes" id="UP001228905"/>
    </source>
</evidence>
<evidence type="ECO:0000256" key="1">
    <source>
        <dbReference type="SAM" id="Phobius"/>
    </source>
</evidence>
<comment type="caution">
    <text evidence="2">The sequence shown here is derived from an EMBL/GenBank/DDBJ whole genome shotgun (WGS) entry which is preliminary data.</text>
</comment>
<sequence>MTPGAAPIPQPIRAFGLATIVPFMVSAGLYDFGPPSVGPWALLCLLSWSAVTLAFLGGVRGGLEAAHHTPRWSVVLMSFLPPMAGFMLLIGGRWFDPVWQLSGFIVAFILTWLWDTRDVEGPAWRPRYRTIITAGAALALGSAVEQAMHM</sequence>
<keyword evidence="3" id="KW-1185">Reference proteome</keyword>
<keyword evidence="1" id="KW-1133">Transmembrane helix</keyword>
<feature type="transmembrane region" description="Helical" evidence="1">
    <location>
        <begin position="12"/>
        <end position="32"/>
    </location>
</feature>